<evidence type="ECO:0000256" key="6">
    <source>
        <dbReference type="ARBA" id="ARBA00048809"/>
    </source>
</evidence>
<gene>
    <name evidence="9" type="ORF">BDZ94DRAFT_1308820</name>
</gene>
<dbReference type="AlphaFoldDB" id="A0A9P6CJZ7"/>
<evidence type="ECO:0000259" key="8">
    <source>
        <dbReference type="Pfam" id="PF01937"/>
    </source>
</evidence>
<evidence type="ECO:0000256" key="7">
    <source>
        <dbReference type="RuleBase" id="RU367030"/>
    </source>
</evidence>
<evidence type="ECO:0000313" key="10">
    <source>
        <dbReference type="Proteomes" id="UP000807353"/>
    </source>
</evidence>
<organism evidence="9 10">
    <name type="scientific">Collybia nuda</name>
    <dbReference type="NCBI Taxonomy" id="64659"/>
    <lineage>
        <taxon>Eukaryota</taxon>
        <taxon>Fungi</taxon>
        <taxon>Dikarya</taxon>
        <taxon>Basidiomycota</taxon>
        <taxon>Agaricomycotina</taxon>
        <taxon>Agaricomycetes</taxon>
        <taxon>Agaricomycetidae</taxon>
        <taxon>Agaricales</taxon>
        <taxon>Tricholomatineae</taxon>
        <taxon>Clitocybaceae</taxon>
        <taxon>Collybia</taxon>
    </lineage>
</organism>
<feature type="domain" description="Damage-control phosphatase ARMT1-like metal-binding" evidence="8">
    <location>
        <begin position="34"/>
        <end position="455"/>
    </location>
</feature>
<proteinExistence type="inferred from homology"/>
<dbReference type="GO" id="GO:0046872">
    <property type="term" value="F:metal ion binding"/>
    <property type="evidence" value="ECO:0007669"/>
    <property type="project" value="UniProtKB-UniRule"/>
</dbReference>
<comment type="function">
    <text evidence="7">Metal-dependent phosphatase that shows phosphatase activity against several substrates, including fructose-1-phosphate and fructose-6-phosphate. Its preference for fructose-1-phosphate, a strong glycating agent that causes DNA damage rather than a canonical yeast metabolite, suggests a damage-control function in hexose phosphate metabolism.</text>
</comment>
<evidence type="ECO:0000313" key="9">
    <source>
        <dbReference type="EMBL" id="KAF9463298.1"/>
    </source>
</evidence>
<comment type="catalytic activity">
    <reaction evidence="1 7">
        <text>beta-D-fructose 1-phosphate + H2O = D-fructose + phosphate</text>
        <dbReference type="Rhea" id="RHEA:35603"/>
        <dbReference type="ChEBI" id="CHEBI:15377"/>
        <dbReference type="ChEBI" id="CHEBI:37721"/>
        <dbReference type="ChEBI" id="CHEBI:43474"/>
        <dbReference type="ChEBI" id="CHEBI:138881"/>
    </reaction>
</comment>
<dbReference type="InterPro" id="IPR002791">
    <property type="entry name" value="ARMT1-like_metal-bd"/>
</dbReference>
<dbReference type="Gene3D" id="1.20.930.60">
    <property type="match status" value="1"/>
</dbReference>
<protein>
    <recommendedName>
        <fullName evidence="7">Sugar phosphate phosphatase</fullName>
        <ecNumber evidence="7">3.1.3.-</ecNumber>
    </recommendedName>
</protein>
<sequence length="483" mass="55526">MLFKSSYPPYDPTDKSGVRSQLFFRNAALRYETVLKRWPVIITGVIDQLYQECHTLSLASQNPDTKKQEYEAKIAEGRGIIERISKLKYGMARDHPLEPIDEDGEPHVDTYNKELARLAEISRNTWYTAPWLYAEYRFLRSLFVQTDNWNDYDPFLAQKIKTFKQSGSSIFQIATTMYELENEKSVFTTTKIAVLFKEMIQMCLWGNATDLSLLTHLSQADMEHLQSVGKDAQQARQQYILRDDQDKVWEHVKTLKDGRIDFVLDNSGFELFTDLVFADFLVTFTPYASTVYFHPKDIPWFVSDVTPSDFKDTFEFLLDPSFFNTSADTAHTPNFGHLKHMVSRWRNYVDQGIFKLSVPIETPLGGGGTEGASFWSTPWPYWNMESLAPKIFQTLKLSNLVIFKGDLNYRKLTGDARWPAWTPFAEAIGPLAGSFPLLSLRTNKADVVTGLERRKAELLDASGEKWRVDGRYALISFLNSKGF</sequence>
<dbReference type="Gene3D" id="3.40.50.10880">
    <property type="entry name" value="Uncharacterised protein PF01937, DUF89, domain 3"/>
    <property type="match status" value="1"/>
</dbReference>
<dbReference type="EMBL" id="MU150263">
    <property type="protein sequence ID" value="KAF9463298.1"/>
    <property type="molecule type" value="Genomic_DNA"/>
</dbReference>
<name>A0A9P6CJZ7_9AGAR</name>
<evidence type="ECO:0000256" key="5">
    <source>
        <dbReference type="ARBA" id="ARBA00023211"/>
    </source>
</evidence>
<dbReference type="GO" id="GO:0005634">
    <property type="term" value="C:nucleus"/>
    <property type="evidence" value="ECO:0007669"/>
    <property type="project" value="TreeGrafter"/>
</dbReference>
<reference evidence="9" key="1">
    <citation type="submission" date="2020-11" db="EMBL/GenBank/DDBJ databases">
        <authorList>
            <consortium name="DOE Joint Genome Institute"/>
            <person name="Ahrendt S."/>
            <person name="Riley R."/>
            <person name="Andreopoulos W."/>
            <person name="Labutti K."/>
            <person name="Pangilinan J."/>
            <person name="Ruiz-Duenas F.J."/>
            <person name="Barrasa J.M."/>
            <person name="Sanchez-Garcia M."/>
            <person name="Camarero S."/>
            <person name="Miyauchi S."/>
            <person name="Serrano A."/>
            <person name="Linde D."/>
            <person name="Babiker R."/>
            <person name="Drula E."/>
            <person name="Ayuso-Fernandez I."/>
            <person name="Pacheco R."/>
            <person name="Padilla G."/>
            <person name="Ferreira P."/>
            <person name="Barriuso J."/>
            <person name="Kellner H."/>
            <person name="Castanera R."/>
            <person name="Alfaro M."/>
            <person name="Ramirez L."/>
            <person name="Pisabarro A.G."/>
            <person name="Kuo A."/>
            <person name="Tritt A."/>
            <person name="Lipzen A."/>
            <person name="He G."/>
            <person name="Yan M."/>
            <person name="Ng V."/>
            <person name="Cullen D."/>
            <person name="Martin F."/>
            <person name="Rosso M.-N."/>
            <person name="Henrissat B."/>
            <person name="Hibbett D."/>
            <person name="Martinez A.T."/>
            <person name="Grigoriev I.V."/>
        </authorList>
    </citation>
    <scope>NUCLEOTIDE SEQUENCE</scope>
    <source>
        <strain evidence="9">CBS 247.69</strain>
    </source>
</reference>
<comment type="caution">
    <text evidence="9">The sequence shown here is derived from an EMBL/GenBank/DDBJ whole genome shotgun (WGS) entry which is preliminary data.</text>
</comment>
<dbReference type="PANTHER" id="PTHR12260">
    <property type="entry name" value="DAMAGE-CONTROL PHOSPHATASE ARMT1"/>
    <property type="match status" value="1"/>
</dbReference>
<comment type="similarity">
    <text evidence="2 7">Belongs to the damage-control phosphatase family. Sugar phosphate phosphatase III subfamily.</text>
</comment>
<dbReference type="InterPro" id="IPR039763">
    <property type="entry name" value="ARMT1"/>
</dbReference>
<dbReference type="OrthoDB" id="541375at2759"/>
<evidence type="ECO:0000256" key="2">
    <source>
        <dbReference type="ARBA" id="ARBA00009519"/>
    </source>
</evidence>
<keyword evidence="5 7" id="KW-0464">Manganese</keyword>
<keyword evidence="10" id="KW-1185">Reference proteome</keyword>
<comment type="domain">
    <text evidence="7">Subfamily III proteins have a conserved RTxK motif about 40-50 residues from the C-terminus; the threonine may be replaced by serine or cysteine.</text>
</comment>
<comment type="cofactor">
    <cofactor evidence="7">
        <name>Mn(2+)</name>
        <dbReference type="ChEBI" id="CHEBI:29035"/>
    </cofactor>
    <cofactor evidence="7">
        <name>Ni(2+)</name>
        <dbReference type="ChEBI" id="CHEBI:49786"/>
    </cofactor>
</comment>
<keyword evidence="4 7" id="KW-0378">Hydrolase</keyword>
<dbReference type="SUPFAM" id="SSF111321">
    <property type="entry name" value="AF1104-like"/>
    <property type="match status" value="1"/>
</dbReference>
<dbReference type="GO" id="GO:0006974">
    <property type="term" value="P:DNA damage response"/>
    <property type="evidence" value="ECO:0007669"/>
    <property type="project" value="TreeGrafter"/>
</dbReference>
<dbReference type="EC" id="3.1.3.-" evidence="7"/>
<evidence type="ECO:0000256" key="3">
    <source>
        <dbReference type="ARBA" id="ARBA00022723"/>
    </source>
</evidence>
<comment type="catalytic activity">
    <reaction evidence="6 7">
        <text>beta-D-fructose 6-phosphate = dihydroxyacetone + D-glyceraldehyde 3-phosphate</text>
        <dbReference type="Rhea" id="RHEA:28002"/>
        <dbReference type="ChEBI" id="CHEBI:16016"/>
        <dbReference type="ChEBI" id="CHEBI:57634"/>
        <dbReference type="ChEBI" id="CHEBI:59776"/>
    </reaction>
</comment>
<keyword evidence="3 7" id="KW-0479">Metal-binding</keyword>
<dbReference type="InterPro" id="IPR036075">
    <property type="entry name" value="ARMT-1-like_metal-bd_sf"/>
</dbReference>
<dbReference type="Proteomes" id="UP000807353">
    <property type="component" value="Unassembled WGS sequence"/>
</dbReference>
<dbReference type="PANTHER" id="PTHR12260:SF6">
    <property type="entry name" value="DAMAGE-CONTROL PHOSPHATASE ARMT1"/>
    <property type="match status" value="1"/>
</dbReference>
<dbReference type="GO" id="GO:0016791">
    <property type="term" value="F:phosphatase activity"/>
    <property type="evidence" value="ECO:0007669"/>
    <property type="project" value="TreeGrafter"/>
</dbReference>
<evidence type="ECO:0000256" key="4">
    <source>
        <dbReference type="ARBA" id="ARBA00022801"/>
    </source>
</evidence>
<evidence type="ECO:0000256" key="1">
    <source>
        <dbReference type="ARBA" id="ARBA00001326"/>
    </source>
</evidence>
<dbReference type="Pfam" id="PF01937">
    <property type="entry name" value="ARMT1-like_dom"/>
    <property type="match status" value="1"/>
</dbReference>
<accession>A0A9P6CJZ7</accession>